<feature type="transmembrane region" description="Helical" evidence="3">
    <location>
        <begin position="549"/>
        <end position="571"/>
    </location>
</feature>
<keyword evidence="6" id="KW-1185">Reference proteome</keyword>
<feature type="transmembrane region" description="Helical" evidence="3">
    <location>
        <begin position="137"/>
        <end position="156"/>
    </location>
</feature>
<reference evidence="6" key="1">
    <citation type="submission" date="2017-10" db="EMBL/GenBank/DDBJ databases">
        <authorList>
            <person name="Toshchakov S.V."/>
            <person name="Goeva M.A."/>
        </authorList>
    </citation>
    <scope>NUCLEOTIDE SEQUENCE [LARGE SCALE GENOMIC DNA]</scope>
    <source>
        <strain evidence="6">JR1/69-1-13</strain>
    </source>
</reference>
<dbReference type="PANTHER" id="PTHR43849:SF2">
    <property type="entry name" value="BLL3936 PROTEIN"/>
    <property type="match status" value="1"/>
</dbReference>
<protein>
    <submittedName>
        <fullName evidence="5">C4-dicarboxylate ABC transporter permease</fullName>
    </submittedName>
</protein>
<evidence type="ECO:0000256" key="2">
    <source>
        <dbReference type="SAM" id="MobiDB-lite"/>
    </source>
</evidence>
<evidence type="ECO:0000256" key="1">
    <source>
        <dbReference type="RuleBase" id="RU369079"/>
    </source>
</evidence>
<keyword evidence="1" id="KW-1003">Cell membrane</keyword>
<feature type="transmembrane region" description="Helical" evidence="3">
    <location>
        <begin position="578"/>
        <end position="603"/>
    </location>
</feature>
<evidence type="ECO:0000313" key="5">
    <source>
        <dbReference type="EMBL" id="PWC29283.1"/>
    </source>
</evidence>
<keyword evidence="3" id="KW-0472">Membrane</keyword>
<feature type="domain" description="TRAP C4-dicarboxylate transport system permease DctM subunit" evidence="4">
    <location>
        <begin position="232"/>
        <end position="699"/>
    </location>
</feature>
<name>A0A2U1V5X3_9PROT</name>
<dbReference type="GO" id="GO:0022857">
    <property type="term" value="F:transmembrane transporter activity"/>
    <property type="evidence" value="ECO:0007669"/>
    <property type="project" value="UniProtKB-UniRule"/>
</dbReference>
<dbReference type="InterPro" id="IPR011853">
    <property type="entry name" value="TRAP_DctM-Dct_fused"/>
</dbReference>
<feature type="transmembrane region" description="Helical" evidence="3">
    <location>
        <begin position="670"/>
        <end position="693"/>
    </location>
</feature>
<feature type="transmembrane region" description="Helical" evidence="3">
    <location>
        <begin position="636"/>
        <end position="658"/>
    </location>
</feature>
<feature type="transmembrane region" description="Helical" evidence="3">
    <location>
        <begin position="700"/>
        <end position="722"/>
    </location>
</feature>
<organism evidence="5 6">
    <name type="scientific">Teichococcus aestuarii</name>
    <dbReference type="NCBI Taxonomy" id="568898"/>
    <lineage>
        <taxon>Bacteria</taxon>
        <taxon>Pseudomonadati</taxon>
        <taxon>Pseudomonadota</taxon>
        <taxon>Alphaproteobacteria</taxon>
        <taxon>Acetobacterales</taxon>
        <taxon>Roseomonadaceae</taxon>
        <taxon>Roseomonas</taxon>
    </lineage>
</organism>
<dbReference type="NCBIfam" id="TIGR02123">
    <property type="entry name" value="TRAP_fused"/>
    <property type="match status" value="1"/>
</dbReference>
<dbReference type="Proteomes" id="UP000245048">
    <property type="component" value="Unassembled WGS sequence"/>
</dbReference>
<keyword evidence="1" id="KW-0813">Transport</keyword>
<keyword evidence="1" id="KW-0997">Cell inner membrane</keyword>
<feature type="transmembrane region" description="Helical" evidence="3">
    <location>
        <begin position="341"/>
        <end position="366"/>
    </location>
</feature>
<sequence length="777" mass="80281">MPGGGRSRCRVLRLPAPYRAAPRRDDLSCPPSFPSPPAGRASPAASRGGDGRGTSCGLQRGVESRAPGPLAWARGVPPARHPGSTRRPRQKGRPAAGKGGWLLTHSGAVQAAGGATPVDDLEFANSRRALAGWQGRLWAAAGAAFIAWHLWVLLVAPADPTVSRAAHVFLGAALGFALFAPGRRGGPRIPWYDWALMLPCLLIVAHYALDADGIEMRSFMGPNWQDLAAAGVGIVLVLEFTRRTAGLVMPAIGVVFLAYCFIGPWMPGPLYHRGVELAPALIEVFGNNGVLGTVVQVSATFIAMFVTFAAFLQVSNAGAYFNDLALAAVGWARGGPAKVTVISGLLFGTISGSAVANVVASGMFTIPMMRRVGYDRATAAAVEATSSTGGQITPPVMGAGAFIMAEVLGVPYTEIALAGLIPALLFYAANYIHCDLNARKAGIRGLPREELPRWLGLARRAYMAAPLVLLIWMLVIGFSPFRAAAWGIGATIAIMLGTALAHRLLLGAPPEGPSAAPARRQGPVAAVIGAVAETAGAIYGALSGSAREMMQLIAVCATAGIVAGVIGLTGVGGRFASLLLEIAGASAFLAMLFAMGVAIILGMGVPTTAAYAIAAAVVAPGLTRMGVEPLVAHMFVFYYATLSAITPPVALASFAAAGMAGADLWRTSMIAVKLGLATFIVPFLFWVSPALLAQGPLPGILLAVATALAGVWMLACATEGWMLNGPLPWPLRLAAGLLGLSLMVPEGYTDLLGLAGMAALVLYQRRIHPAARTEPAA</sequence>
<feature type="transmembrane region" description="Helical" evidence="3">
    <location>
        <begin position="522"/>
        <end position="543"/>
    </location>
</feature>
<feature type="compositionally biased region" description="Low complexity" evidence="2">
    <location>
        <begin position="38"/>
        <end position="47"/>
    </location>
</feature>
<feature type="transmembrane region" description="Helical" evidence="3">
    <location>
        <begin position="484"/>
        <end position="501"/>
    </location>
</feature>
<dbReference type="GO" id="GO:0005886">
    <property type="term" value="C:plasma membrane"/>
    <property type="evidence" value="ECO:0007669"/>
    <property type="project" value="UniProtKB-SubCell"/>
</dbReference>
<dbReference type="Pfam" id="PF06808">
    <property type="entry name" value="DctM"/>
    <property type="match status" value="1"/>
</dbReference>
<dbReference type="OrthoDB" id="9759894at2"/>
<dbReference type="PANTHER" id="PTHR43849">
    <property type="entry name" value="BLL3936 PROTEIN"/>
    <property type="match status" value="1"/>
</dbReference>
<feature type="transmembrane region" description="Helical" evidence="3">
    <location>
        <begin position="162"/>
        <end position="179"/>
    </location>
</feature>
<accession>A0A2U1V5X3</accession>
<feature type="compositionally biased region" description="Basic residues" evidence="2">
    <location>
        <begin position="83"/>
        <end position="92"/>
    </location>
</feature>
<gene>
    <name evidence="5" type="ORF">CR165_08940</name>
</gene>
<evidence type="ECO:0000259" key="4">
    <source>
        <dbReference type="Pfam" id="PF06808"/>
    </source>
</evidence>
<feature type="region of interest" description="Disordered" evidence="2">
    <location>
        <begin position="1"/>
        <end position="99"/>
    </location>
</feature>
<feature type="transmembrane region" description="Helical" evidence="3">
    <location>
        <begin position="247"/>
        <end position="265"/>
    </location>
</feature>
<evidence type="ECO:0000256" key="3">
    <source>
        <dbReference type="SAM" id="Phobius"/>
    </source>
</evidence>
<dbReference type="InterPro" id="IPR010656">
    <property type="entry name" value="DctM"/>
</dbReference>
<proteinExistence type="predicted"/>
<keyword evidence="3" id="KW-0812">Transmembrane</keyword>
<comment type="function">
    <text evidence="1">Part of the tripartite ATP-independent periplasmic (TRAP) transport system.</text>
</comment>
<feature type="transmembrane region" description="Helical" evidence="3">
    <location>
        <begin position="191"/>
        <end position="209"/>
    </location>
</feature>
<dbReference type="AlphaFoldDB" id="A0A2U1V5X3"/>
<feature type="transmembrane region" description="Helical" evidence="3">
    <location>
        <begin position="221"/>
        <end position="240"/>
    </location>
</feature>
<comment type="caution">
    <text evidence="5">The sequence shown here is derived from an EMBL/GenBank/DDBJ whole genome shotgun (WGS) entry which is preliminary data.</text>
</comment>
<comment type="subcellular location">
    <subcellularLocation>
        <location evidence="1">Cell inner membrane</location>
        <topology evidence="1">Multi-pass membrane protein</topology>
    </subcellularLocation>
</comment>
<keyword evidence="3" id="KW-1133">Transmembrane helix</keyword>
<dbReference type="EMBL" id="PDOA01000004">
    <property type="protein sequence ID" value="PWC29283.1"/>
    <property type="molecule type" value="Genomic_DNA"/>
</dbReference>
<evidence type="ECO:0000313" key="6">
    <source>
        <dbReference type="Proteomes" id="UP000245048"/>
    </source>
</evidence>
<feature type="transmembrane region" description="Helical" evidence="3">
    <location>
        <begin position="461"/>
        <end position="478"/>
    </location>
</feature>
<feature type="transmembrane region" description="Helical" evidence="3">
    <location>
        <begin position="742"/>
        <end position="763"/>
    </location>
</feature>